<evidence type="ECO:0000313" key="1">
    <source>
        <dbReference type="EMBL" id="MBB4036023.1"/>
    </source>
</evidence>
<protein>
    <recommendedName>
        <fullName evidence="3">DUF4835 domain-containing protein</fullName>
    </recommendedName>
</protein>
<dbReference type="InterPro" id="IPR032274">
    <property type="entry name" value="DUF4835"/>
</dbReference>
<evidence type="ECO:0008006" key="3">
    <source>
        <dbReference type="Google" id="ProtNLM"/>
    </source>
</evidence>
<evidence type="ECO:0000313" key="2">
    <source>
        <dbReference type="Proteomes" id="UP000555103"/>
    </source>
</evidence>
<proteinExistence type="predicted"/>
<comment type="caution">
    <text evidence="1">The sequence shown here is derived from an EMBL/GenBank/DDBJ whole genome shotgun (WGS) entry which is preliminary data.</text>
</comment>
<dbReference type="EMBL" id="JACIEP010000006">
    <property type="protein sequence ID" value="MBB4036023.1"/>
    <property type="molecule type" value="Genomic_DNA"/>
</dbReference>
<dbReference type="RefSeq" id="WP_183306941.1">
    <property type="nucleotide sequence ID" value="NZ_JACIEP010000006.1"/>
</dbReference>
<dbReference type="Proteomes" id="UP000555103">
    <property type="component" value="Unassembled WGS sequence"/>
</dbReference>
<organism evidence="1 2">
    <name type="scientific">Dysgonomonas hofstadii</name>
    <dbReference type="NCBI Taxonomy" id="637886"/>
    <lineage>
        <taxon>Bacteria</taxon>
        <taxon>Pseudomonadati</taxon>
        <taxon>Bacteroidota</taxon>
        <taxon>Bacteroidia</taxon>
        <taxon>Bacteroidales</taxon>
        <taxon>Dysgonomonadaceae</taxon>
        <taxon>Dysgonomonas</taxon>
    </lineage>
</organism>
<dbReference type="AlphaFoldDB" id="A0A840CW32"/>
<sequence>MKRLIIYIITILLFSFGMQAQELNTKLTINTQRLPTPSKELFASLESNLIRILNDQKWSNVTFNQNERINCTMTITVNEMTAENAFKGEIQVTSSRPAYNSTYVTTMFNFRDTQFEFKYMQGESLDFNSLNIDNNIVAVISFYANIILGLDFDSFSLNGGKPYFAKATEIANMAQSLNTKGWEPFSGKNNNRYDLAMALTEESSSSFHDMWYAYHRTGLDEMVSNASRGRIRAMEAFTGLNKLYEARPSSILLTVIGDTKLDEIVRISSQGTTEEKRSMKDMLSKFFPTRGAIIKGLE</sequence>
<dbReference type="Pfam" id="PF16119">
    <property type="entry name" value="DUF4835"/>
    <property type="match status" value="1"/>
</dbReference>
<accession>A0A840CW32</accession>
<keyword evidence="2" id="KW-1185">Reference proteome</keyword>
<reference evidence="1 2" key="1">
    <citation type="submission" date="2020-08" db="EMBL/GenBank/DDBJ databases">
        <title>Genomic Encyclopedia of Type Strains, Phase IV (KMG-IV): sequencing the most valuable type-strain genomes for metagenomic binning, comparative biology and taxonomic classification.</title>
        <authorList>
            <person name="Goeker M."/>
        </authorList>
    </citation>
    <scope>NUCLEOTIDE SEQUENCE [LARGE SCALE GENOMIC DNA]</scope>
    <source>
        <strain evidence="1 2">DSM 104969</strain>
    </source>
</reference>
<name>A0A840CW32_9BACT</name>
<gene>
    <name evidence="1" type="ORF">GGR21_001924</name>
</gene>